<feature type="region of interest" description="Disordered" evidence="1">
    <location>
        <begin position="20"/>
        <end position="79"/>
    </location>
</feature>
<evidence type="ECO:0000256" key="1">
    <source>
        <dbReference type="SAM" id="MobiDB-lite"/>
    </source>
</evidence>
<name>A0A6J4KR48_9HYPH</name>
<proteinExistence type="predicted"/>
<gene>
    <name evidence="2" type="ORF">AVDCRST_MAG90-347</name>
</gene>
<dbReference type="EMBL" id="CADCUC010000066">
    <property type="protein sequence ID" value="CAA9309449.1"/>
    <property type="molecule type" value="Genomic_DNA"/>
</dbReference>
<feature type="non-terminal residue" evidence="2">
    <location>
        <position position="1"/>
    </location>
</feature>
<protein>
    <submittedName>
        <fullName evidence="2">Uncharacterized protein</fullName>
    </submittedName>
</protein>
<feature type="non-terminal residue" evidence="2">
    <location>
        <position position="79"/>
    </location>
</feature>
<evidence type="ECO:0000313" key="2">
    <source>
        <dbReference type="EMBL" id="CAA9309449.1"/>
    </source>
</evidence>
<reference evidence="2" key="1">
    <citation type="submission" date="2020-02" db="EMBL/GenBank/DDBJ databases">
        <authorList>
            <person name="Meier V. D."/>
        </authorList>
    </citation>
    <scope>NUCLEOTIDE SEQUENCE</scope>
    <source>
        <strain evidence="2">AVDCRST_MAG90</strain>
    </source>
</reference>
<feature type="compositionally biased region" description="Basic residues" evidence="1">
    <location>
        <begin position="52"/>
        <end position="65"/>
    </location>
</feature>
<accession>A0A6J4KR48</accession>
<organism evidence="2">
    <name type="scientific">uncultured Microvirga sp</name>
    <dbReference type="NCBI Taxonomy" id="412392"/>
    <lineage>
        <taxon>Bacteria</taxon>
        <taxon>Pseudomonadati</taxon>
        <taxon>Pseudomonadota</taxon>
        <taxon>Alphaproteobacteria</taxon>
        <taxon>Hyphomicrobiales</taxon>
        <taxon>Methylobacteriaceae</taxon>
        <taxon>Microvirga</taxon>
        <taxon>environmental samples</taxon>
    </lineage>
</organism>
<sequence>GQSAAFRSIDLRPARARARALRGHAGASHAGPGAGALCGDAPARLPRPGWHPLRHGRGRDRRPRRCGGPWRARPRLGAG</sequence>
<dbReference type="AlphaFoldDB" id="A0A6J4KR48"/>